<proteinExistence type="predicted"/>
<organism evidence="1 2">
    <name type="scientific">Microvirga aerophila</name>
    <dbReference type="NCBI Taxonomy" id="670291"/>
    <lineage>
        <taxon>Bacteria</taxon>
        <taxon>Pseudomonadati</taxon>
        <taxon>Pseudomonadota</taxon>
        <taxon>Alphaproteobacteria</taxon>
        <taxon>Hyphomicrobiales</taxon>
        <taxon>Methylobacteriaceae</taxon>
        <taxon>Microvirga</taxon>
    </lineage>
</organism>
<accession>A0A512BXE6</accession>
<protein>
    <submittedName>
        <fullName evidence="1">Uncharacterized protein</fullName>
    </submittedName>
</protein>
<dbReference type="AlphaFoldDB" id="A0A512BXE6"/>
<name>A0A512BXE6_9HYPH</name>
<dbReference type="EMBL" id="BJYU01000070">
    <property type="protein sequence ID" value="GEO16626.1"/>
    <property type="molecule type" value="Genomic_DNA"/>
</dbReference>
<evidence type="ECO:0000313" key="1">
    <source>
        <dbReference type="EMBL" id="GEO16626.1"/>
    </source>
</evidence>
<dbReference type="Proteomes" id="UP000321085">
    <property type="component" value="Unassembled WGS sequence"/>
</dbReference>
<sequence>MRRNHVRITSINDGCDGLLGELQHTLAGLANAEMRHEMAREQIERSSGPVADKERRFTQCDSQYRLEREPYLKRLNHLQRHARSLLMPGF</sequence>
<keyword evidence="2" id="KW-1185">Reference proteome</keyword>
<evidence type="ECO:0000313" key="2">
    <source>
        <dbReference type="Proteomes" id="UP000321085"/>
    </source>
</evidence>
<reference evidence="1 2" key="1">
    <citation type="submission" date="2019-07" db="EMBL/GenBank/DDBJ databases">
        <title>Whole genome shotgun sequence of Microvirga aerophila NBRC 106136.</title>
        <authorList>
            <person name="Hosoyama A."/>
            <person name="Uohara A."/>
            <person name="Ohji S."/>
            <person name="Ichikawa N."/>
        </authorList>
    </citation>
    <scope>NUCLEOTIDE SEQUENCE [LARGE SCALE GENOMIC DNA]</scope>
    <source>
        <strain evidence="1 2">NBRC 106136</strain>
    </source>
</reference>
<comment type="caution">
    <text evidence="1">The sequence shown here is derived from an EMBL/GenBank/DDBJ whole genome shotgun (WGS) entry which is preliminary data.</text>
</comment>
<gene>
    <name evidence="1" type="ORF">MAE02_43220</name>
</gene>